<dbReference type="CDD" id="cd16914">
    <property type="entry name" value="EcfT"/>
    <property type="match status" value="1"/>
</dbReference>
<dbReference type="GO" id="GO:0006824">
    <property type="term" value="P:cobalt ion transport"/>
    <property type="evidence" value="ECO:0007669"/>
    <property type="project" value="InterPro"/>
</dbReference>
<dbReference type="EMBL" id="DYUC01000021">
    <property type="protein sequence ID" value="HJG85907.1"/>
    <property type="molecule type" value="Genomic_DNA"/>
</dbReference>
<keyword evidence="2" id="KW-1003">Cell membrane</keyword>
<reference evidence="7" key="2">
    <citation type="submission" date="2021-09" db="EMBL/GenBank/DDBJ databases">
        <authorList>
            <person name="Gilroy R."/>
        </authorList>
    </citation>
    <scope>NUCLEOTIDE SEQUENCE</scope>
    <source>
        <strain evidence="7">CHK179-5677</strain>
    </source>
</reference>
<sequence>MGTDRYAYQSRLRRVSPMPKLLLTAVSLVLCLCCDSIAVGLATLAGMGVLTRLLGGLSPRVYLHFLKIPLAFLLIGSITILIHSYPEGTAVLAAVPVGGRLWGFDAAALQQASTLFCKAMGAVACMYFLTLNTPVTDVTMALEKLRVPRLLVELMELIYRFIFVLSETASNIRIAQESRLGYQGLGRSLSSLGTLISVVFLRAWRKADRVYTALESRGYANRLATLSGDYRPGRWLYPTAAGVALGQLLVFCLERRVAG</sequence>
<dbReference type="PANTHER" id="PTHR43723:SF1">
    <property type="entry name" value="COBALT TRANSPORT PROTEIN CBIQ"/>
    <property type="match status" value="1"/>
</dbReference>
<dbReference type="AlphaFoldDB" id="A0A921MKK4"/>
<dbReference type="RefSeq" id="WP_295368458.1">
    <property type="nucleotide sequence ID" value="NZ_DYUC01000021.1"/>
</dbReference>
<proteinExistence type="predicted"/>
<dbReference type="PANTHER" id="PTHR43723">
    <property type="entry name" value="COBALT TRANSPORT PROTEIN CBIQ"/>
    <property type="match status" value="1"/>
</dbReference>
<evidence type="ECO:0000313" key="7">
    <source>
        <dbReference type="EMBL" id="HJG85907.1"/>
    </source>
</evidence>
<feature type="transmembrane region" description="Helical" evidence="6">
    <location>
        <begin position="21"/>
        <end position="49"/>
    </location>
</feature>
<protein>
    <submittedName>
        <fullName evidence="7">Cobalt ECF transporter T component CbiQ</fullName>
    </submittedName>
</protein>
<name>A0A921MKK4_9FIRM</name>
<dbReference type="Proteomes" id="UP000760668">
    <property type="component" value="Unassembled WGS sequence"/>
</dbReference>
<evidence type="ECO:0000256" key="3">
    <source>
        <dbReference type="ARBA" id="ARBA00022692"/>
    </source>
</evidence>
<evidence type="ECO:0000256" key="1">
    <source>
        <dbReference type="ARBA" id="ARBA00004651"/>
    </source>
</evidence>
<evidence type="ECO:0000256" key="4">
    <source>
        <dbReference type="ARBA" id="ARBA00022989"/>
    </source>
</evidence>
<comment type="caution">
    <text evidence="7">The sequence shown here is derived from an EMBL/GenBank/DDBJ whole genome shotgun (WGS) entry which is preliminary data.</text>
</comment>
<dbReference type="InterPro" id="IPR003339">
    <property type="entry name" value="ABC/ECF_trnsptr_transmembrane"/>
</dbReference>
<evidence type="ECO:0000256" key="2">
    <source>
        <dbReference type="ARBA" id="ARBA00022475"/>
    </source>
</evidence>
<dbReference type="InterPro" id="IPR052770">
    <property type="entry name" value="Cobalt_transport_CbiQ"/>
</dbReference>
<evidence type="ECO:0000256" key="5">
    <source>
        <dbReference type="ARBA" id="ARBA00023136"/>
    </source>
</evidence>
<dbReference type="InterPro" id="IPR012809">
    <property type="entry name" value="ECF_CbiQ"/>
</dbReference>
<keyword evidence="4 6" id="KW-1133">Transmembrane helix</keyword>
<reference evidence="7" key="1">
    <citation type="journal article" date="2021" name="PeerJ">
        <title>Extensive microbial diversity within the chicken gut microbiome revealed by metagenomics and culture.</title>
        <authorList>
            <person name="Gilroy R."/>
            <person name="Ravi A."/>
            <person name="Getino M."/>
            <person name="Pursley I."/>
            <person name="Horton D.L."/>
            <person name="Alikhan N.F."/>
            <person name="Baker D."/>
            <person name="Gharbi K."/>
            <person name="Hall N."/>
            <person name="Watson M."/>
            <person name="Adriaenssens E.M."/>
            <person name="Foster-Nyarko E."/>
            <person name="Jarju S."/>
            <person name="Secka A."/>
            <person name="Antonio M."/>
            <person name="Oren A."/>
            <person name="Chaudhuri R.R."/>
            <person name="La Ragione R."/>
            <person name="Hildebrand F."/>
            <person name="Pallen M.J."/>
        </authorList>
    </citation>
    <scope>NUCLEOTIDE SEQUENCE</scope>
    <source>
        <strain evidence="7">CHK179-5677</strain>
    </source>
</reference>
<evidence type="ECO:0000313" key="8">
    <source>
        <dbReference type="Proteomes" id="UP000760668"/>
    </source>
</evidence>
<evidence type="ECO:0000256" key="6">
    <source>
        <dbReference type="SAM" id="Phobius"/>
    </source>
</evidence>
<accession>A0A921MKK4</accession>
<keyword evidence="3 6" id="KW-0812">Transmembrane</keyword>
<feature type="transmembrane region" description="Helical" evidence="6">
    <location>
        <begin position="61"/>
        <end position="82"/>
    </location>
</feature>
<dbReference type="GO" id="GO:0043190">
    <property type="term" value="C:ATP-binding cassette (ABC) transporter complex"/>
    <property type="evidence" value="ECO:0007669"/>
    <property type="project" value="InterPro"/>
</dbReference>
<gene>
    <name evidence="7" type="primary">cbiQ</name>
    <name evidence="7" type="ORF">K8V01_02585</name>
</gene>
<dbReference type="NCBIfam" id="TIGR02454">
    <property type="entry name" value="ECF_T_CbiQ"/>
    <property type="match status" value="1"/>
</dbReference>
<dbReference type="Pfam" id="PF02361">
    <property type="entry name" value="CbiQ"/>
    <property type="match status" value="1"/>
</dbReference>
<comment type="subcellular location">
    <subcellularLocation>
        <location evidence="1">Cell membrane</location>
        <topology evidence="1">Multi-pass membrane protein</topology>
    </subcellularLocation>
</comment>
<organism evidence="7 8">
    <name type="scientific">Pseudoflavonifractor capillosus</name>
    <dbReference type="NCBI Taxonomy" id="106588"/>
    <lineage>
        <taxon>Bacteria</taxon>
        <taxon>Bacillati</taxon>
        <taxon>Bacillota</taxon>
        <taxon>Clostridia</taxon>
        <taxon>Eubacteriales</taxon>
        <taxon>Oscillospiraceae</taxon>
        <taxon>Pseudoflavonifractor</taxon>
    </lineage>
</organism>
<keyword evidence="5 6" id="KW-0472">Membrane</keyword>